<evidence type="ECO:0000256" key="1">
    <source>
        <dbReference type="ARBA" id="ARBA00000885"/>
    </source>
</evidence>
<accession>A0AAY4AAW1</accession>
<comment type="catalytic activity">
    <reaction evidence="1">
        <text>S-ubiquitinyl-[E2 ubiquitin-conjugating enzyme]-L-cysteine + [acceptor protein]-L-lysine = [E2 ubiquitin-conjugating enzyme]-L-cysteine + N(6)-ubiquitinyl-[acceptor protein]-L-lysine.</text>
        <dbReference type="EC" id="2.3.2.26"/>
    </reaction>
</comment>
<dbReference type="GO" id="GO:0006513">
    <property type="term" value="P:protein monoubiquitination"/>
    <property type="evidence" value="ECO:0007669"/>
    <property type="project" value="TreeGrafter"/>
</dbReference>
<dbReference type="GO" id="GO:0000151">
    <property type="term" value="C:ubiquitin ligase complex"/>
    <property type="evidence" value="ECO:0007669"/>
    <property type="project" value="TreeGrafter"/>
</dbReference>
<evidence type="ECO:0000256" key="2">
    <source>
        <dbReference type="ARBA" id="ARBA00012485"/>
    </source>
</evidence>
<dbReference type="GO" id="GO:0061630">
    <property type="term" value="F:ubiquitin protein ligase activity"/>
    <property type="evidence" value="ECO:0007669"/>
    <property type="project" value="UniProtKB-EC"/>
</dbReference>
<protein>
    <recommendedName>
        <fullName evidence="3">E3 ubiquitin-protein ligase E3D</fullName>
        <ecNumber evidence="2">2.3.2.26</ecNumber>
    </recommendedName>
    <alternativeName>
        <fullName evidence="6">HECT-type E3 ubiquitin transferase E3D</fullName>
    </alternativeName>
    <alternativeName>
        <fullName evidence="5">UbcH10-binding protein with a HECT-like domain</fullName>
    </alternativeName>
    <alternativeName>
        <fullName evidence="4">Ubiquitin-conjugating enzyme E2C-binding protein</fullName>
    </alternativeName>
</protein>
<dbReference type="Pfam" id="PF09814">
    <property type="entry name" value="HECT_2"/>
    <property type="match status" value="1"/>
</dbReference>
<gene>
    <name evidence="9" type="primary">UBE3D</name>
</gene>
<dbReference type="Ensembl" id="ENSDCDT00010006299.1">
    <property type="protein sequence ID" value="ENSDCDP00010006087.1"/>
    <property type="gene ID" value="ENSDCDG00010002654.1"/>
</dbReference>
<comment type="function">
    <text evidence="7">E3 ubiquitin-protein ligase which accepts ubiquitin from specific E2 ubiquitin-conjugating enzymes, and transfers it to substrates, generally promoting their degradation by the proteasome. Independently of its E3 ubiquitin-protein ligase activity, acts as an inhibitor of CPSF3 endonuclease activity by blocking CPSF3 active site.</text>
</comment>
<evidence type="ECO:0000256" key="5">
    <source>
        <dbReference type="ARBA" id="ARBA00032234"/>
    </source>
</evidence>
<evidence type="ECO:0000256" key="6">
    <source>
        <dbReference type="ARBA" id="ARBA00032298"/>
    </source>
</evidence>
<reference evidence="9 10" key="1">
    <citation type="submission" date="2020-06" db="EMBL/GenBank/DDBJ databases">
        <authorList>
            <consortium name="Wellcome Sanger Institute Data Sharing"/>
        </authorList>
    </citation>
    <scope>NUCLEOTIDE SEQUENCE [LARGE SCALE GENOMIC DNA]</scope>
</reference>
<sequence length="364" mass="40477">MDLKDNLQHGMFIELRQRLQSGVLILRGDVAGCSAGIKVSSGTSSLQVHTARGVRRVELPPGVSVVEEPHRPAPAAAGGELHVRLRLKVDRHTGRLVMHHFLYSLLLSFRVFQRVLPLPNGNWNALVDDWCCHPDPFANRKLLPRPEDCLTGDTYMLVAWDKDSDQTLTRETNSSHTAVGNNAVKLYITEVLVRMSYNQKSQFLERTLAARLVELSSVQSTFRFSVQTPSGKAFILLWLLNTDTLVASFPEEPVGSNISASPSAGHDDEHQSCRAVGAVKVLYLPCAPSTHQDWERDIGVHPLTLPLATCQEVLDLLRSSTSRLPASLRSMNSYQVTLRSRNMKRSCVCVESLRVRLAVCHCLL</sequence>
<dbReference type="PANTHER" id="PTHR31531:SF2">
    <property type="entry name" value="E3 UBIQUITIN-PROTEIN LIGASE E3D"/>
    <property type="match status" value="1"/>
</dbReference>
<evidence type="ECO:0000256" key="7">
    <source>
        <dbReference type="ARBA" id="ARBA00053831"/>
    </source>
</evidence>
<dbReference type="Proteomes" id="UP000694580">
    <property type="component" value="Chromosome 5"/>
</dbReference>
<reference evidence="9" key="3">
    <citation type="submission" date="2025-09" db="UniProtKB">
        <authorList>
            <consortium name="Ensembl"/>
        </authorList>
    </citation>
    <scope>IDENTIFICATION</scope>
</reference>
<dbReference type="GeneTree" id="ENSGT00390000003986"/>
<evidence type="ECO:0000256" key="3">
    <source>
        <dbReference type="ARBA" id="ARBA00013646"/>
    </source>
</evidence>
<evidence type="ECO:0000256" key="4">
    <source>
        <dbReference type="ARBA" id="ARBA00029737"/>
    </source>
</evidence>
<reference evidence="9" key="2">
    <citation type="submission" date="2025-08" db="UniProtKB">
        <authorList>
            <consortium name="Ensembl"/>
        </authorList>
    </citation>
    <scope>IDENTIFICATION</scope>
</reference>
<comment type="subunit">
    <text evidence="8">Interacts with UBE2C/UbcH10 (E2 ubiquitin-conjugating enzyme). In vitro, interacts with cyclin-B.</text>
</comment>
<dbReference type="GO" id="GO:0000209">
    <property type="term" value="P:protein polyubiquitination"/>
    <property type="evidence" value="ECO:0007669"/>
    <property type="project" value="TreeGrafter"/>
</dbReference>
<dbReference type="GO" id="GO:0005829">
    <property type="term" value="C:cytosol"/>
    <property type="evidence" value="ECO:0007669"/>
    <property type="project" value="TreeGrafter"/>
</dbReference>
<dbReference type="AlphaFoldDB" id="A0AAY4AAW1"/>
<dbReference type="EC" id="2.3.2.26" evidence="2"/>
<evidence type="ECO:0000313" key="10">
    <source>
        <dbReference type="Proteomes" id="UP000694580"/>
    </source>
</evidence>
<dbReference type="InterPro" id="IPR019193">
    <property type="entry name" value="UBQ-conj_enz_E2-bd_prot"/>
</dbReference>
<dbReference type="GO" id="GO:0043161">
    <property type="term" value="P:proteasome-mediated ubiquitin-dependent protein catabolic process"/>
    <property type="evidence" value="ECO:0007669"/>
    <property type="project" value="TreeGrafter"/>
</dbReference>
<dbReference type="GO" id="GO:0005634">
    <property type="term" value="C:nucleus"/>
    <property type="evidence" value="ECO:0007669"/>
    <property type="project" value="TreeGrafter"/>
</dbReference>
<name>A0AAY4AAW1_9TELE</name>
<keyword evidence="10" id="KW-1185">Reference proteome</keyword>
<dbReference type="GO" id="GO:0030332">
    <property type="term" value="F:cyclin binding"/>
    <property type="evidence" value="ECO:0007669"/>
    <property type="project" value="TreeGrafter"/>
</dbReference>
<evidence type="ECO:0000256" key="8">
    <source>
        <dbReference type="ARBA" id="ARBA00064185"/>
    </source>
</evidence>
<proteinExistence type="predicted"/>
<dbReference type="PANTHER" id="PTHR31531">
    <property type="entry name" value="E3 UBIQUITIN-PROTEIN LIGASE E3D FAMILY MEMBER"/>
    <property type="match status" value="1"/>
</dbReference>
<dbReference type="GO" id="GO:0031624">
    <property type="term" value="F:ubiquitin conjugating enzyme binding"/>
    <property type="evidence" value="ECO:0007669"/>
    <property type="project" value="TreeGrafter"/>
</dbReference>
<evidence type="ECO:0000313" key="9">
    <source>
        <dbReference type="Ensembl" id="ENSDCDP00010006087.1"/>
    </source>
</evidence>
<dbReference type="GO" id="GO:0051865">
    <property type="term" value="P:protein autoubiquitination"/>
    <property type="evidence" value="ECO:0007669"/>
    <property type="project" value="TreeGrafter"/>
</dbReference>
<organism evidence="9 10">
    <name type="scientific">Denticeps clupeoides</name>
    <name type="common">denticle herring</name>
    <dbReference type="NCBI Taxonomy" id="299321"/>
    <lineage>
        <taxon>Eukaryota</taxon>
        <taxon>Metazoa</taxon>
        <taxon>Chordata</taxon>
        <taxon>Craniata</taxon>
        <taxon>Vertebrata</taxon>
        <taxon>Euteleostomi</taxon>
        <taxon>Actinopterygii</taxon>
        <taxon>Neopterygii</taxon>
        <taxon>Teleostei</taxon>
        <taxon>Clupei</taxon>
        <taxon>Clupeiformes</taxon>
        <taxon>Denticipitoidei</taxon>
        <taxon>Denticipitidae</taxon>
        <taxon>Denticeps</taxon>
    </lineage>
</organism>